<keyword evidence="3" id="KW-1185">Reference proteome</keyword>
<dbReference type="Pfam" id="PF01593">
    <property type="entry name" value="Amino_oxidase"/>
    <property type="match status" value="1"/>
</dbReference>
<proteinExistence type="predicted"/>
<dbReference type="InterPro" id="IPR036188">
    <property type="entry name" value="FAD/NAD-bd_sf"/>
</dbReference>
<dbReference type="Gene3D" id="3.90.660.10">
    <property type="match status" value="1"/>
</dbReference>
<evidence type="ECO:0000313" key="2">
    <source>
        <dbReference type="EMBL" id="GBP21893.1"/>
    </source>
</evidence>
<protein>
    <submittedName>
        <fullName evidence="2">Spermine oxidase</fullName>
    </submittedName>
</protein>
<comment type="caution">
    <text evidence="2">The sequence shown here is derived from an EMBL/GenBank/DDBJ whole genome shotgun (WGS) entry which is preliminary data.</text>
</comment>
<dbReference type="AlphaFoldDB" id="A0A4C1U695"/>
<feature type="domain" description="Amine oxidase" evidence="1">
    <location>
        <begin position="2"/>
        <end position="121"/>
    </location>
</feature>
<dbReference type="InterPro" id="IPR002937">
    <property type="entry name" value="Amino_oxidase"/>
</dbReference>
<gene>
    <name evidence="2" type="primary">SMOX</name>
    <name evidence="2" type="ORF">EVAR_6865_1</name>
</gene>
<dbReference type="Gene3D" id="3.50.50.60">
    <property type="entry name" value="FAD/NAD(P)-binding domain"/>
    <property type="match status" value="1"/>
</dbReference>
<dbReference type="STRING" id="151549.A0A4C1U695"/>
<evidence type="ECO:0000259" key="1">
    <source>
        <dbReference type="Pfam" id="PF01593"/>
    </source>
</evidence>
<accession>A0A4C1U695</accession>
<dbReference type="OrthoDB" id="5046242at2759"/>
<name>A0A4C1U695_EUMVA</name>
<dbReference type="PANTHER" id="PTHR10742:SF398">
    <property type="entry name" value="AMINE OXIDASE DOMAIN-CONTAINING PROTEIN-RELATED"/>
    <property type="match status" value="1"/>
</dbReference>
<dbReference type="GO" id="GO:0046592">
    <property type="term" value="F:polyamine oxidase activity"/>
    <property type="evidence" value="ECO:0007669"/>
    <property type="project" value="TreeGrafter"/>
</dbReference>
<dbReference type="Proteomes" id="UP000299102">
    <property type="component" value="Unassembled WGS sequence"/>
</dbReference>
<dbReference type="PANTHER" id="PTHR10742">
    <property type="entry name" value="FLAVIN MONOAMINE OXIDASE"/>
    <property type="match status" value="1"/>
</dbReference>
<sequence>MLLAWIYGEGAVEMEKLDLDEVRRGVSKLLRQIFEKQFNATPIKSVVRTQWASNPLARGAYSYRSVATEENGGSAIILSEPLCVGENHPIVCFAGEATSYYRHSAVHGAVEAGFREAVRLIESLKDK</sequence>
<evidence type="ECO:0000313" key="3">
    <source>
        <dbReference type="Proteomes" id="UP000299102"/>
    </source>
</evidence>
<dbReference type="EMBL" id="BGZK01000133">
    <property type="protein sequence ID" value="GBP21893.1"/>
    <property type="molecule type" value="Genomic_DNA"/>
</dbReference>
<dbReference type="InterPro" id="IPR050281">
    <property type="entry name" value="Flavin_monoamine_oxidase"/>
</dbReference>
<dbReference type="SUPFAM" id="SSF54373">
    <property type="entry name" value="FAD-linked reductases, C-terminal domain"/>
    <property type="match status" value="1"/>
</dbReference>
<organism evidence="2 3">
    <name type="scientific">Eumeta variegata</name>
    <name type="common">Bagworm moth</name>
    <name type="synonym">Eumeta japonica</name>
    <dbReference type="NCBI Taxonomy" id="151549"/>
    <lineage>
        <taxon>Eukaryota</taxon>
        <taxon>Metazoa</taxon>
        <taxon>Ecdysozoa</taxon>
        <taxon>Arthropoda</taxon>
        <taxon>Hexapoda</taxon>
        <taxon>Insecta</taxon>
        <taxon>Pterygota</taxon>
        <taxon>Neoptera</taxon>
        <taxon>Endopterygota</taxon>
        <taxon>Lepidoptera</taxon>
        <taxon>Glossata</taxon>
        <taxon>Ditrysia</taxon>
        <taxon>Tineoidea</taxon>
        <taxon>Psychidae</taxon>
        <taxon>Oiketicinae</taxon>
        <taxon>Eumeta</taxon>
    </lineage>
</organism>
<reference evidence="2 3" key="1">
    <citation type="journal article" date="2019" name="Commun. Biol.">
        <title>The bagworm genome reveals a unique fibroin gene that provides high tensile strength.</title>
        <authorList>
            <person name="Kono N."/>
            <person name="Nakamura H."/>
            <person name="Ohtoshi R."/>
            <person name="Tomita M."/>
            <person name="Numata K."/>
            <person name="Arakawa K."/>
        </authorList>
    </citation>
    <scope>NUCLEOTIDE SEQUENCE [LARGE SCALE GENOMIC DNA]</scope>
</reference>